<comment type="caution">
    <text evidence="8">The sequence shown here is derived from an EMBL/GenBank/DDBJ whole genome shotgun (WGS) entry which is preliminary data.</text>
</comment>
<gene>
    <name evidence="8" type="ORF">GIB67_012405</name>
</gene>
<evidence type="ECO:0000256" key="3">
    <source>
        <dbReference type="ARBA" id="ARBA00022737"/>
    </source>
</evidence>
<dbReference type="InterPro" id="IPR050905">
    <property type="entry name" value="Plant_NBS-LRR"/>
</dbReference>
<dbReference type="InterPro" id="IPR002182">
    <property type="entry name" value="NB-ARC"/>
</dbReference>
<dbReference type="FunFam" id="3.40.50.300:FF:001091">
    <property type="entry name" value="Probable disease resistance protein At1g61300"/>
    <property type="match status" value="2"/>
</dbReference>
<dbReference type="SMART" id="SM00369">
    <property type="entry name" value="LRR_TYP"/>
    <property type="match status" value="4"/>
</dbReference>
<dbReference type="OrthoDB" id="1060944at2759"/>
<evidence type="ECO:0000256" key="5">
    <source>
        <dbReference type="ARBA" id="ARBA00022840"/>
    </source>
</evidence>
<dbReference type="InterPro" id="IPR042197">
    <property type="entry name" value="Apaf_helical"/>
</dbReference>
<dbReference type="GO" id="GO:0005524">
    <property type="term" value="F:ATP binding"/>
    <property type="evidence" value="ECO:0007669"/>
    <property type="project" value="UniProtKB-KW"/>
</dbReference>
<dbReference type="Pfam" id="PF00931">
    <property type="entry name" value="NB-ARC"/>
    <property type="match status" value="2"/>
</dbReference>
<name>A0A7J7LLS4_9MAGN</name>
<dbReference type="SUPFAM" id="SSF52058">
    <property type="entry name" value="L domain-like"/>
    <property type="match status" value="1"/>
</dbReference>
<sequence length="1595" mass="180725">MEIIAPPVIDLAKSAVVPASRHIGYLFRYKKYVNDLRKKVEDNLLMLEDDIKIKVISCRDNGDVIHNVVQHWLEKVDKVRDEVAEMCRQAEKINSCFKGWLSARYRLGKESSKKIAIVEDLLTEGRRFDVVATSAPVPLRVVEHFDAFASRETIKKELIQALADVKTNLVGVYGMEGVGKTSLVKEVCQEVEKLKLFDKVVLVTVSQNVDLKGIQREIAENLDMKIEEDAIPIRAARLSKRLKLEKTILLIFDEVWTRLELAEVGIIPYRDDQNTCKVLITSRNLDVCHSMETTKNIEVQGFSERDSMELFLRNVSGVDCNALRKMSEDIVNECEGLPFAILAFARALQDKDEAVWPDIIKQIRKSLFAGMSLFDDLQSKVQNDLVRLETDVKGKVELARNNGDVIHQVVEQWLDNVDRVRTETAELYHEAEKINSCFKGRHSACQCLGDESKKKVDVVDKLLDEGRGFSSVSNPALVPPPVMKHFSAFASREATKKEVIQALVEDKTHLVGVYGMGGVGKTTLMNEIRKQVEKTKLFDKVVLATVSQHPDLRGIQAQIAGSLGMKIEEENISARAARLSARLRHEKSILLMFDDLWTRLELSDVGIDLDEVSVNTCKVIITSRSLDVCNLMGTTKNIAVKVLSKKDSLELFRQEVGDVDSDALCKMSEEITNECDGLPLAIVTLARTLRNKKESFWDAVIQQLKKSMCGGMSPVNASIKLSYKFLETSETKLCFLLCGLFPEDHKFTMDTMVGYAMGEDLLGEVETLREARGNLHIMVDTLISSGLWMKGNIEGYVTMHDIIRDAAISIARENKAESILRAGLGLHKWPELKEPGKCLRMSIMSNDIREVPDTPECSQLVTLSLARNRLLVDFPDGFFEGMKRLATLDLSHIGISSLPKSLSSLKNCLRSLYLDNCWMLEEVSVIGTLKTLEILSLQGTGISRLPEEMSGLTNLKMLNLSETPLTNVPSNLISSLSNLEELYMRESFSGWEIEGTGDNASLVEVASLTNLTTLHLKLENTKWLSTDIGPCPWDKLTKFCINVLLKENEEIIPSHKCAFERCISFGISTKSDSFPVADWVKVLVDRTYELVLDLEDCEGLDNDLVVNLNLKSFHNLKSFKIESADTVEYLVNVVEQVPVTVFPQLETLDLFSVYELKAIWKGPLVERSFEKLKLLKISCCGRLVNILPSRLWRNLQNLEGFEIENCENLEKVFDSKGFEDGSATIVQLRTIKLEELPGVISIWEGAIPLIRLESIKVLVVGNCPELKSSFLFFSLTFAQRFQQLEELDVWECSSFIKLIAEEEEEEIIMLHPNSSIEYGSRNLVSNTYIAVLQPPIFSNLKKLNISSCHGLKCIFPIGIFQGLVQLEEFDVYDCNEMEELSVECLEEGSSMTIRLPCLRDLSLRKLPRLSSFFSHPRILLECPSLETLTIEGCPNLKRLPFDPQSTPKLEKFYIGADELFSRLEWEDLSVKAQLQLILTIPSALMPFRTSQQWEHEEQMEGKCDKEKDSMNTKVDWLKAHPEQKRNEENEIEKNNHKEEVDRLSDHPEKFEEKKHEENNDIEKEVKEEKNEEVDWLKDHPEIRPTISSHPSLRSS</sequence>
<keyword evidence="5" id="KW-0067">ATP-binding</keyword>
<dbReference type="InterPro" id="IPR003591">
    <property type="entry name" value="Leu-rich_rpt_typical-subtyp"/>
</dbReference>
<dbReference type="Gene3D" id="3.40.50.300">
    <property type="entry name" value="P-loop containing nucleotide triphosphate hydrolases"/>
    <property type="match status" value="2"/>
</dbReference>
<proteinExistence type="inferred from homology"/>
<feature type="domain" description="AAA+ ATPase" evidence="7">
    <location>
        <begin position="166"/>
        <end position="316"/>
    </location>
</feature>
<dbReference type="InterPro" id="IPR027417">
    <property type="entry name" value="P-loop_NTPase"/>
</dbReference>
<organism evidence="8 9">
    <name type="scientific">Kingdonia uniflora</name>
    <dbReference type="NCBI Taxonomy" id="39325"/>
    <lineage>
        <taxon>Eukaryota</taxon>
        <taxon>Viridiplantae</taxon>
        <taxon>Streptophyta</taxon>
        <taxon>Embryophyta</taxon>
        <taxon>Tracheophyta</taxon>
        <taxon>Spermatophyta</taxon>
        <taxon>Magnoliopsida</taxon>
        <taxon>Ranunculales</taxon>
        <taxon>Circaeasteraceae</taxon>
        <taxon>Kingdonia</taxon>
    </lineage>
</organism>
<evidence type="ECO:0000313" key="8">
    <source>
        <dbReference type="EMBL" id="KAF6143606.1"/>
    </source>
</evidence>
<feature type="domain" description="AAA+ ATPase" evidence="7">
    <location>
        <begin position="507"/>
        <end position="644"/>
    </location>
</feature>
<dbReference type="Gene3D" id="1.10.8.430">
    <property type="entry name" value="Helical domain of apoptotic protease-activating factors"/>
    <property type="match status" value="2"/>
</dbReference>
<evidence type="ECO:0000256" key="6">
    <source>
        <dbReference type="SAM" id="MobiDB-lite"/>
    </source>
</evidence>
<keyword evidence="5" id="KW-0547">Nucleotide-binding</keyword>
<dbReference type="Proteomes" id="UP000541444">
    <property type="component" value="Unassembled WGS sequence"/>
</dbReference>
<keyword evidence="2" id="KW-0433">Leucine-rich repeat</keyword>
<dbReference type="InterPro" id="IPR057135">
    <property type="entry name" value="At4g27190-like_LRR"/>
</dbReference>
<evidence type="ECO:0000259" key="7">
    <source>
        <dbReference type="SMART" id="SM00382"/>
    </source>
</evidence>
<dbReference type="GO" id="GO:0043531">
    <property type="term" value="F:ADP binding"/>
    <property type="evidence" value="ECO:0007669"/>
    <property type="project" value="InterPro"/>
</dbReference>
<feature type="compositionally biased region" description="Basic and acidic residues" evidence="6">
    <location>
        <begin position="1518"/>
        <end position="1582"/>
    </location>
</feature>
<protein>
    <recommendedName>
        <fullName evidence="7">AAA+ ATPase domain-containing protein</fullName>
    </recommendedName>
</protein>
<reference evidence="8 9" key="1">
    <citation type="journal article" date="2020" name="IScience">
        <title>Genome Sequencing of the Endangered Kingdonia uniflora (Circaeasteraceae, Ranunculales) Reveals Potential Mechanisms of Evolutionary Specialization.</title>
        <authorList>
            <person name="Sun Y."/>
            <person name="Deng T."/>
            <person name="Zhang A."/>
            <person name="Moore M.J."/>
            <person name="Landis J.B."/>
            <person name="Lin N."/>
            <person name="Zhang H."/>
            <person name="Zhang X."/>
            <person name="Huang J."/>
            <person name="Zhang X."/>
            <person name="Sun H."/>
            <person name="Wang H."/>
        </authorList>
    </citation>
    <scope>NUCLEOTIDE SEQUENCE [LARGE SCALE GENOMIC DNA]</scope>
    <source>
        <strain evidence="8">TB1705</strain>
        <tissue evidence="8">Leaf</tissue>
    </source>
</reference>
<evidence type="ECO:0000256" key="2">
    <source>
        <dbReference type="ARBA" id="ARBA00022614"/>
    </source>
</evidence>
<evidence type="ECO:0000256" key="1">
    <source>
        <dbReference type="ARBA" id="ARBA00008894"/>
    </source>
</evidence>
<accession>A0A7J7LLS4</accession>
<dbReference type="InterPro" id="IPR032675">
    <property type="entry name" value="LRR_dom_sf"/>
</dbReference>
<dbReference type="SUPFAM" id="SSF52047">
    <property type="entry name" value="RNI-like"/>
    <property type="match status" value="1"/>
</dbReference>
<dbReference type="EMBL" id="JACGCM010002202">
    <property type="protein sequence ID" value="KAF6143606.1"/>
    <property type="molecule type" value="Genomic_DNA"/>
</dbReference>
<dbReference type="SUPFAM" id="SSF52540">
    <property type="entry name" value="P-loop containing nucleoside triphosphate hydrolases"/>
    <property type="match status" value="2"/>
</dbReference>
<dbReference type="GO" id="GO:0006952">
    <property type="term" value="P:defense response"/>
    <property type="evidence" value="ECO:0007669"/>
    <property type="project" value="UniProtKB-KW"/>
</dbReference>
<dbReference type="InterPro" id="IPR003593">
    <property type="entry name" value="AAA+_ATPase"/>
</dbReference>
<dbReference type="PANTHER" id="PTHR33463:SF218">
    <property type="entry name" value="DISEASE RESISTANCE PROTEIN RPS2-LIKE"/>
    <property type="match status" value="1"/>
</dbReference>
<dbReference type="Pfam" id="PF23247">
    <property type="entry name" value="LRR_RPS2"/>
    <property type="match status" value="2"/>
</dbReference>
<feature type="region of interest" description="Disordered" evidence="6">
    <location>
        <begin position="1518"/>
        <end position="1595"/>
    </location>
</feature>
<dbReference type="InterPro" id="IPR001611">
    <property type="entry name" value="Leu-rich_rpt"/>
</dbReference>
<keyword evidence="4" id="KW-0611">Plant defense</keyword>
<dbReference type="PRINTS" id="PR00364">
    <property type="entry name" value="DISEASERSIST"/>
</dbReference>
<dbReference type="Pfam" id="PF13855">
    <property type="entry name" value="LRR_8"/>
    <property type="match status" value="1"/>
</dbReference>
<dbReference type="Gene3D" id="3.80.10.10">
    <property type="entry name" value="Ribonuclease Inhibitor"/>
    <property type="match status" value="3"/>
</dbReference>
<evidence type="ECO:0000256" key="4">
    <source>
        <dbReference type="ARBA" id="ARBA00022821"/>
    </source>
</evidence>
<feature type="compositionally biased region" description="Polar residues" evidence="6">
    <location>
        <begin position="1585"/>
        <end position="1595"/>
    </location>
</feature>
<dbReference type="SMART" id="SM00382">
    <property type="entry name" value="AAA"/>
    <property type="match status" value="2"/>
</dbReference>
<keyword evidence="9" id="KW-1185">Reference proteome</keyword>
<dbReference type="PANTHER" id="PTHR33463">
    <property type="entry name" value="NB-ARC DOMAIN-CONTAINING PROTEIN-RELATED"/>
    <property type="match status" value="1"/>
</dbReference>
<comment type="similarity">
    <text evidence="1">Belongs to the disease resistance NB-LRR family.</text>
</comment>
<keyword evidence="3" id="KW-0677">Repeat</keyword>
<evidence type="ECO:0000313" key="9">
    <source>
        <dbReference type="Proteomes" id="UP000541444"/>
    </source>
</evidence>